<evidence type="ECO:0000313" key="2">
    <source>
        <dbReference type="EMBL" id="CAE8632092.1"/>
    </source>
</evidence>
<evidence type="ECO:0000256" key="1">
    <source>
        <dbReference type="SAM" id="MobiDB-lite"/>
    </source>
</evidence>
<organism evidence="2 3">
    <name type="scientific">Polarella glacialis</name>
    <name type="common">Dinoflagellate</name>
    <dbReference type="NCBI Taxonomy" id="89957"/>
    <lineage>
        <taxon>Eukaryota</taxon>
        <taxon>Sar</taxon>
        <taxon>Alveolata</taxon>
        <taxon>Dinophyceae</taxon>
        <taxon>Suessiales</taxon>
        <taxon>Suessiaceae</taxon>
        <taxon>Polarella</taxon>
    </lineage>
</organism>
<dbReference type="EMBL" id="CAJNNV010030303">
    <property type="protein sequence ID" value="CAE8632092.1"/>
    <property type="molecule type" value="Genomic_DNA"/>
</dbReference>
<keyword evidence="3" id="KW-1185">Reference proteome</keyword>
<feature type="compositionally biased region" description="Basic and acidic residues" evidence="1">
    <location>
        <begin position="185"/>
        <end position="208"/>
    </location>
</feature>
<feature type="compositionally biased region" description="Basic residues" evidence="1">
    <location>
        <begin position="255"/>
        <end position="269"/>
    </location>
</feature>
<protein>
    <submittedName>
        <fullName evidence="2">Uncharacterized protein</fullName>
    </submittedName>
</protein>
<evidence type="ECO:0000313" key="3">
    <source>
        <dbReference type="Proteomes" id="UP000654075"/>
    </source>
</evidence>
<feature type="compositionally biased region" description="Basic and acidic residues" evidence="1">
    <location>
        <begin position="44"/>
        <end position="55"/>
    </location>
</feature>
<comment type="caution">
    <text evidence="2">The sequence shown here is derived from an EMBL/GenBank/DDBJ whole genome shotgun (WGS) entry which is preliminary data.</text>
</comment>
<feature type="compositionally biased region" description="Polar residues" evidence="1">
    <location>
        <begin position="87"/>
        <end position="98"/>
    </location>
</feature>
<feature type="compositionally biased region" description="Basic residues" evidence="1">
    <location>
        <begin position="131"/>
        <end position="143"/>
    </location>
</feature>
<sequence length="283" mass="31912">MSNGDAAPRELWSPSSASEERSQSPARRRRHSPDKPSVTPAGDTESKEPAERVSKADVAGNGAADPMASFFDGRPQGESGKDRVSKVSDQPSAPNQQADVAENGHKDPMADFFDERPKVQEFEDPEEAFRARVRLNTRPGRRGRSGERGPPPPPRRAGSKRRSRSGRRSEKKRKDVRRRGGASPPKEKEKDDKSGRPKEKEKEGRQRTLVEATGKSRKRKKEALGRAGREESESCDDSTSESPSRPKQRCQERSRQHRSRHSGRHRRPEGHKDEGRHRQRQNR</sequence>
<feature type="compositionally biased region" description="Basic residues" evidence="1">
    <location>
        <begin position="157"/>
        <end position="180"/>
    </location>
</feature>
<name>A0A813H2Y9_POLGL</name>
<reference evidence="2" key="1">
    <citation type="submission" date="2021-02" db="EMBL/GenBank/DDBJ databases">
        <authorList>
            <person name="Dougan E. K."/>
            <person name="Rhodes N."/>
            <person name="Thang M."/>
            <person name="Chan C."/>
        </authorList>
    </citation>
    <scope>NUCLEOTIDE SEQUENCE</scope>
</reference>
<proteinExistence type="predicted"/>
<gene>
    <name evidence="2" type="ORF">PGLA1383_LOCUS48077</name>
</gene>
<dbReference type="AlphaFoldDB" id="A0A813H2Y9"/>
<feature type="region of interest" description="Disordered" evidence="1">
    <location>
        <begin position="1"/>
        <end position="283"/>
    </location>
</feature>
<accession>A0A813H2Y9</accession>
<feature type="compositionally biased region" description="Basic and acidic residues" evidence="1">
    <location>
        <begin position="102"/>
        <end position="121"/>
    </location>
</feature>
<dbReference type="Proteomes" id="UP000654075">
    <property type="component" value="Unassembled WGS sequence"/>
</dbReference>
<feature type="compositionally biased region" description="Basic and acidic residues" evidence="1">
    <location>
        <begin position="222"/>
        <end position="232"/>
    </location>
</feature>